<dbReference type="InterPro" id="IPR036237">
    <property type="entry name" value="Xyl_isomerase-like_sf"/>
</dbReference>
<dbReference type="InterPro" id="IPR026040">
    <property type="entry name" value="HyI-like"/>
</dbReference>
<dbReference type="PIRSF" id="PIRSF006241">
    <property type="entry name" value="HyI"/>
    <property type="match status" value="1"/>
</dbReference>
<accession>A0A6C0NE35</accession>
<comment type="similarity">
    <text evidence="2">Belongs to the hyi family.</text>
</comment>
<dbReference type="GO" id="GO:0008903">
    <property type="term" value="F:hydroxypyruvate isomerase activity"/>
    <property type="evidence" value="ECO:0007669"/>
    <property type="project" value="TreeGrafter"/>
</dbReference>
<dbReference type="EMBL" id="MN699848">
    <property type="protein sequence ID" value="QHW10810.1"/>
    <property type="molecule type" value="Genomic_DNA"/>
</dbReference>
<evidence type="ECO:0000313" key="5">
    <source>
        <dbReference type="EMBL" id="QHW10810.1"/>
    </source>
</evidence>
<sequence length="258" mass="29230">MPRFAANLSMMFTEIPFIERFAAARNAGFNAVEFLFPYDHSPHEIRQQLTQNNLTLVLFNTAAGNIHAGEWGLSALPGREKEARTDIDRALEYALALNCEQVHVMAGVVPTGEDAGLCREVFIDNLRYAAERFAPHGKRVLIEALSPGVKPDYLFSSQYQALAIVKEVSRPNVFIQLDTFHAQKVDGNLTRLIRDYAGKYAHVQIAGLPDRHEPDDGEINYSWLFRLFDEVEYPGWIGCEYTPRTHTEAGLGWFNAWR</sequence>
<dbReference type="Gene3D" id="3.20.20.150">
    <property type="entry name" value="Divalent-metal-dependent TIM barrel enzymes"/>
    <property type="match status" value="1"/>
</dbReference>
<dbReference type="InterPro" id="IPR050417">
    <property type="entry name" value="Sugar_Epim/Isomerase"/>
</dbReference>
<keyword evidence="5" id="KW-0614">Plasmid</keyword>
<dbReference type="Pfam" id="PF01261">
    <property type="entry name" value="AP_endonuc_2"/>
    <property type="match status" value="1"/>
</dbReference>
<dbReference type="InterPro" id="IPR053398">
    <property type="entry name" value="HPT_OtnI_isomerases"/>
</dbReference>
<evidence type="ECO:0000259" key="4">
    <source>
        <dbReference type="Pfam" id="PF01261"/>
    </source>
</evidence>
<name>A0A6C0NE35_9ENTR</name>
<dbReference type="RefSeq" id="WP_008322204.1">
    <property type="nucleotide sequence ID" value="NZ_MN699848.1"/>
</dbReference>
<feature type="active site" description="Proton donor/acceptor" evidence="3">
    <location>
        <position position="240"/>
    </location>
</feature>
<dbReference type="SUPFAM" id="SSF51658">
    <property type="entry name" value="Xylose isomerase-like"/>
    <property type="match status" value="1"/>
</dbReference>
<evidence type="ECO:0000256" key="3">
    <source>
        <dbReference type="PIRSR" id="PIRSR006241-50"/>
    </source>
</evidence>
<dbReference type="PANTHER" id="PTHR43489">
    <property type="entry name" value="ISOMERASE"/>
    <property type="match status" value="1"/>
</dbReference>
<dbReference type="GO" id="GO:0046487">
    <property type="term" value="P:glyoxylate metabolic process"/>
    <property type="evidence" value="ECO:0007669"/>
    <property type="project" value="TreeGrafter"/>
</dbReference>
<evidence type="ECO:0000256" key="1">
    <source>
        <dbReference type="ARBA" id="ARBA00023235"/>
    </source>
</evidence>
<proteinExistence type="inferred from homology"/>
<geneLocation type="plasmid" evidence="5">
    <name>pCfr-OXA-198</name>
</geneLocation>
<dbReference type="PANTHER" id="PTHR43489:SF6">
    <property type="entry name" value="HYDROXYPYRUVATE ISOMERASE-RELATED"/>
    <property type="match status" value="1"/>
</dbReference>
<keyword evidence="1 2" id="KW-0413">Isomerase</keyword>
<organism evidence="5">
    <name type="scientific">Citrobacter pasteurii</name>
    <dbReference type="NCBI Taxonomy" id="1563222"/>
    <lineage>
        <taxon>Bacteria</taxon>
        <taxon>Pseudomonadati</taxon>
        <taxon>Pseudomonadota</taxon>
        <taxon>Gammaproteobacteria</taxon>
        <taxon>Enterobacterales</taxon>
        <taxon>Enterobacteriaceae</taxon>
        <taxon>Citrobacter</taxon>
    </lineage>
</organism>
<dbReference type="NCBIfam" id="NF043033">
    <property type="entry name" value="OxoTetrIsom"/>
    <property type="match status" value="1"/>
</dbReference>
<evidence type="ECO:0000256" key="2">
    <source>
        <dbReference type="PIRNR" id="PIRNR006241"/>
    </source>
</evidence>
<dbReference type="NCBIfam" id="NF007441">
    <property type="entry name" value="PRK09989.1"/>
    <property type="match status" value="1"/>
</dbReference>
<dbReference type="FunFam" id="3.20.20.150:FF:000007">
    <property type="entry name" value="Hydroxypyruvate isomerase"/>
    <property type="match status" value="1"/>
</dbReference>
<dbReference type="AlphaFoldDB" id="A0A6C0NE35"/>
<dbReference type="InterPro" id="IPR013022">
    <property type="entry name" value="Xyl_isomerase-like_TIM-brl"/>
</dbReference>
<reference evidence="5" key="1">
    <citation type="journal article" date="2020" name="Antimicrob. Agents Chemother.">
        <title>First occurrence of the OXA-198 carbapenemase in Enterobacterales.</title>
        <authorList>
            <person name="Bonnin R.A."/>
            <person name="Jousset A.B."/>
            <person name="Gauthier L."/>
            <person name="Emeraud C."/>
            <person name="Girlich D."/>
            <person name="Sauvadet A."/>
            <person name="Cotellon G."/>
            <person name="Jove T."/>
            <person name="Dortet L."/>
            <person name="Naas T."/>
        </authorList>
    </citation>
    <scope>NUCLEOTIDE SEQUENCE</scope>
    <source>
        <strain evidence="5">175G8</strain>
        <plasmid evidence="5">pCfr-OXA-198</plasmid>
    </source>
</reference>
<protein>
    <submittedName>
        <fullName evidence="5">2-dehydrotetronate isomerase</fullName>
    </submittedName>
</protein>
<feature type="domain" description="Xylose isomerase-like TIM barrel" evidence="4">
    <location>
        <begin position="21"/>
        <end position="255"/>
    </location>
</feature>
<feature type="active site" description="Proton donor/acceptor" evidence="3">
    <location>
        <position position="143"/>
    </location>
</feature>